<sequence length="514" mass="60208">MNLDQPTDKEKIIYSNKQYFDASIRIAKRLFEEELYEDCINYIQKTACFGWFNFSGYYKSEQLEILLAKIQQKILPSSSHPKKNNKNNKVLHICSEVHVSGGHSKLLYNWIKNDTSKKHSILSTRLSADDLKAVSETYFEDISDIEFFSVKSNSKIESVKLLNEQPLNDYEVIILHIHPDETITNIVFSQKGITAPVWFINHADHVFWLGTSIIDIVLQIRESNAAVDEERRGISAERQFFLPIPVENKGELNEETINDKIDKKINILSTGTSYKFNPNEKYNFLQEAYKIVEENPEVVFNIVGLRQDSDYAKKYEHQRIILHGGVSASTLASIEKNTHIYVEGFPMASFTALLQTALRKVPFVLHYDPLPLFKLFSEHQEYAIIYPKNLQEWHYDLKKLIRDQKYRIETLQRQYEYISNNFSIAVWKTRVANLYQQNNAQTHAFWQPTSDAYYNDDNEKLLVTIDKRRLSHYDFTEKLSIRGKYFVYLMSKSRNANINYGGRKKLLGYFFNKQ</sequence>
<gene>
    <name evidence="1" type="ORF">NG800_012875</name>
</gene>
<evidence type="ECO:0000313" key="1">
    <source>
        <dbReference type="EMBL" id="MDW8549811.1"/>
    </source>
</evidence>
<dbReference type="RefSeq" id="WP_063971391.1">
    <property type="nucleotide sequence ID" value="NZ_JAMXLT020000022.1"/>
</dbReference>
<dbReference type="SUPFAM" id="SSF53756">
    <property type="entry name" value="UDP-Glycosyltransferase/glycogen phosphorylase"/>
    <property type="match status" value="1"/>
</dbReference>
<keyword evidence="2" id="KW-1185">Reference proteome</keyword>
<comment type="caution">
    <text evidence="1">The sequence shown here is derived from an EMBL/GenBank/DDBJ whole genome shotgun (WGS) entry which is preliminary data.</text>
</comment>
<name>A0ABU4JK02_9FLAO</name>
<dbReference type="EMBL" id="JAMXLT020000022">
    <property type="protein sequence ID" value="MDW8549811.1"/>
    <property type="molecule type" value="Genomic_DNA"/>
</dbReference>
<evidence type="ECO:0000313" key="2">
    <source>
        <dbReference type="Proteomes" id="UP001204439"/>
    </source>
</evidence>
<reference evidence="1 2" key="1">
    <citation type="submission" date="2023-11" db="EMBL/GenBank/DDBJ databases">
        <title>First isolation, identification, and characterization of non-pathogenic Epilithonimonas ginsengisoli isolated from diseased farmed rainbow trout (Oncorhynchus mykiss) in Chile.</title>
        <authorList>
            <person name="Miranda C.D."/>
            <person name="Irgang R."/>
            <person name="Concha C."/>
            <person name="Rojas R."/>
            <person name="Avendano R."/>
        </authorList>
    </citation>
    <scope>NUCLEOTIDE SEQUENCE [LARGE SCALE GENOMIC DNA]</scope>
    <source>
        <strain evidence="1 2">FP99</strain>
    </source>
</reference>
<dbReference type="Gene3D" id="3.40.50.2000">
    <property type="entry name" value="Glycogen Phosphorylase B"/>
    <property type="match status" value="1"/>
</dbReference>
<accession>A0ABU4JK02</accession>
<organism evidence="1 2">
    <name type="scientific">Epilithonimonas ginsengisoli</name>
    <dbReference type="NCBI Taxonomy" id="1245592"/>
    <lineage>
        <taxon>Bacteria</taxon>
        <taxon>Pseudomonadati</taxon>
        <taxon>Bacteroidota</taxon>
        <taxon>Flavobacteriia</taxon>
        <taxon>Flavobacteriales</taxon>
        <taxon>Weeksellaceae</taxon>
        <taxon>Chryseobacterium group</taxon>
        <taxon>Epilithonimonas</taxon>
    </lineage>
</organism>
<proteinExistence type="predicted"/>
<protein>
    <submittedName>
        <fullName evidence="1">Glycosyltransferase family 1 protein</fullName>
    </submittedName>
</protein>
<dbReference type="Proteomes" id="UP001204439">
    <property type="component" value="Unassembled WGS sequence"/>
</dbReference>